<feature type="compositionally biased region" description="Basic and acidic residues" evidence="1">
    <location>
        <begin position="117"/>
        <end position="127"/>
    </location>
</feature>
<evidence type="ECO:0000313" key="3">
    <source>
        <dbReference type="Proteomes" id="UP000011115"/>
    </source>
</evidence>
<reference evidence="2" key="2">
    <citation type="submission" date="2015-06" db="UniProtKB">
        <authorList>
            <consortium name="EnsemblPlants"/>
        </authorList>
    </citation>
    <scope>IDENTIFICATION</scope>
    <source>
        <strain evidence="2">DM1-3 516 R44</strain>
    </source>
</reference>
<proteinExistence type="predicted"/>
<feature type="region of interest" description="Disordered" evidence="1">
    <location>
        <begin position="67"/>
        <end position="127"/>
    </location>
</feature>
<protein>
    <submittedName>
        <fullName evidence="2">Integrase core domain containing protein</fullName>
    </submittedName>
</protein>
<reference evidence="3" key="1">
    <citation type="journal article" date="2011" name="Nature">
        <title>Genome sequence and analysis of the tuber crop potato.</title>
        <authorList>
            <consortium name="The Potato Genome Sequencing Consortium"/>
        </authorList>
    </citation>
    <scope>NUCLEOTIDE SEQUENCE [LARGE SCALE GENOMIC DNA]</scope>
    <source>
        <strain evidence="3">cv. DM1-3 516 R44</strain>
    </source>
</reference>
<evidence type="ECO:0000256" key="1">
    <source>
        <dbReference type="SAM" id="MobiDB-lite"/>
    </source>
</evidence>
<dbReference type="Gramene" id="PGSC0003DMT400087977">
    <property type="protein sequence ID" value="PGSC0003DMT400087977"/>
    <property type="gene ID" value="PGSC0003DMG400037548"/>
</dbReference>
<dbReference type="Proteomes" id="UP000011115">
    <property type="component" value="Unassembled WGS sequence"/>
</dbReference>
<keyword evidence="3" id="KW-1185">Reference proteome</keyword>
<dbReference type="AlphaFoldDB" id="M1DEZ4"/>
<dbReference type="InParanoid" id="M1DEZ4"/>
<accession>M1DEZ4</accession>
<sequence length="127" mass="14442">MRHAIEDSATRVKQQMKKMMDRKVQAVHQRLDVFELWVIDRPAPTTDVSVFLKELASLRADIDTLLTPRETDLESAPTASTNDTMFDALFKDEIQPPTSSHHAGKHPRSSRASNDTEVGRACKRERQ</sequence>
<name>M1DEZ4_SOLTU</name>
<dbReference type="PaxDb" id="4113-PGSC0003DMT400087977"/>
<dbReference type="EnsemblPlants" id="PGSC0003DMT400087977">
    <property type="protein sequence ID" value="PGSC0003DMT400087977"/>
    <property type="gene ID" value="PGSC0003DMG400037548"/>
</dbReference>
<evidence type="ECO:0000313" key="2">
    <source>
        <dbReference type="EnsemblPlants" id="PGSC0003DMT400087977"/>
    </source>
</evidence>
<organism evidence="2 3">
    <name type="scientific">Solanum tuberosum</name>
    <name type="common">Potato</name>
    <dbReference type="NCBI Taxonomy" id="4113"/>
    <lineage>
        <taxon>Eukaryota</taxon>
        <taxon>Viridiplantae</taxon>
        <taxon>Streptophyta</taxon>
        <taxon>Embryophyta</taxon>
        <taxon>Tracheophyta</taxon>
        <taxon>Spermatophyta</taxon>
        <taxon>Magnoliopsida</taxon>
        <taxon>eudicotyledons</taxon>
        <taxon>Gunneridae</taxon>
        <taxon>Pentapetalae</taxon>
        <taxon>asterids</taxon>
        <taxon>lamiids</taxon>
        <taxon>Solanales</taxon>
        <taxon>Solanaceae</taxon>
        <taxon>Solanoideae</taxon>
        <taxon>Solaneae</taxon>
        <taxon>Solanum</taxon>
    </lineage>
</organism>
<dbReference type="HOGENOM" id="CLU_028647_7_1_1"/>